<dbReference type="InterPro" id="IPR032756">
    <property type="entry name" value="DUF4685"/>
</dbReference>
<reference evidence="4" key="1">
    <citation type="submission" date="2025-08" db="UniProtKB">
        <authorList>
            <consortium name="RefSeq"/>
        </authorList>
    </citation>
    <scope>IDENTIFICATION</scope>
</reference>
<accession>A0A6J2WS99</accession>
<feature type="compositionally biased region" description="Basic and acidic residues" evidence="1">
    <location>
        <begin position="872"/>
        <end position="881"/>
    </location>
</feature>
<evidence type="ECO:0000256" key="1">
    <source>
        <dbReference type="SAM" id="MobiDB-lite"/>
    </source>
</evidence>
<dbReference type="PANTHER" id="PTHR14102">
    <property type="entry name" value="PAR-6-RELATED"/>
    <property type="match status" value="1"/>
</dbReference>
<gene>
    <name evidence="4" type="primary">kiaa1614</name>
</gene>
<dbReference type="Pfam" id="PF00595">
    <property type="entry name" value="PDZ"/>
    <property type="match status" value="1"/>
</dbReference>
<feature type="compositionally biased region" description="Polar residues" evidence="1">
    <location>
        <begin position="969"/>
        <end position="979"/>
    </location>
</feature>
<dbReference type="GO" id="GO:0005634">
    <property type="term" value="C:nucleus"/>
    <property type="evidence" value="ECO:0007669"/>
    <property type="project" value="TreeGrafter"/>
</dbReference>
<feature type="compositionally biased region" description="Polar residues" evidence="1">
    <location>
        <begin position="922"/>
        <end position="960"/>
    </location>
</feature>
<feature type="compositionally biased region" description="Basic and acidic residues" evidence="1">
    <location>
        <begin position="82"/>
        <end position="102"/>
    </location>
</feature>
<sequence>MEDISVAEETEPLPDASQKTPPELGEGLELQQPGDSEDRRPSTPIREPSTSTTPSVCPLIHPQLPCAQVSAVSALQSKVKALSERKERARREPTKRVQEKKVATVPYGLGSPLTGAWTSSSSDEEVEPHTRLLSFPPGDPETHMDLNGISFPAIPALPRVHGDGDSPENLSDDVCSVQGDSTCHKQWIPPKGLWKTARPETLMLNADAPPVRDFSSAGTVPGGRGMVPATRRELQRSDSLEIHLLRYMRNEADSMSPEAQMGLLWRADSLESVCSSTSSSMSLAERVEMNRTLLRQMLQKAQKKDCQGGLISGHRSENPQQGSTKGLRPVNDSEGDSGISLQDSEHNPKAFVSGDDLPLSPRHEQAKRLLERARMKARAYPLKADHTILPVQRDNPELLSRVGAPLRWAPLAGKEGVVAVSGSLSDSSSGESVCSARRRYGQSPTRVRFEDESEKDAEVRYLERLRQRRRAGERAQGLLVSKPNISSYVNGRSETGRSGEHGRGPEDPALWIKKARKSQENLSNGNAHYKTIPQEAVSQKCNSCGTLLDGVSSTSNLSPAPNPLPLHSISVNGGNEGKTIPCWVTPTLPNRMVRIEQIKETYIGAVNPVNGLDSDGQYNNMADDGSNGGTLTKQKRRGRSVERMIEAGDSGTSRVAAQGPLENVRPVPNGAEVHLSNGTTMLLPNPYATEQSGQRVPAGHTSVYPSTEPPAVPPSQDDTPTPPLLQSIPQPPSQPKKSALKSGSKSRANCQRVVKLMPSPQYRLVLLDSPEEGGTLETRTPEQLSSGVGGSALVGSCPSLGISSSSGSRGSPLKHSATHGSPAYAATENGEPASQTAVTEQHQGTGEFRPDLTAGSVSTYCRVTDGQARAPMRAEHQREDSPSPSHRALTDADHREGRPKLSLRRFFSAMGLNSAGKLGKGRSSSMDQLNIQTKSSTASPSPAHRQQNQLKKAPSLQSLRLGSPFLQLRKSSSVQSLQSPKRKGDRSTAYTPGEQPCSPALARGLQRTLSVEDVGSPSAVRSVGRVAQAFSDGTLLLELNRPPNGPFGFLISRGKGRRDSGVYVEEMGDSSTQKLYAGLLGVGDEILEVNGEKVAGLSLELVTQLMTQNSTASIRVLRHRPLQR</sequence>
<feature type="compositionally biased region" description="Polar residues" evidence="1">
    <location>
        <begin position="832"/>
        <end position="844"/>
    </location>
</feature>
<feature type="region of interest" description="Disordered" evidence="1">
    <location>
        <begin position="867"/>
        <end position="898"/>
    </location>
</feature>
<dbReference type="Gene3D" id="2.30.42.10">
    <property type="match status" value="1"/>
</dbReference>
<dbReference type="GO" id="GO:0016324">
    <property type="term" value="C:apical plasma membrane"/>
    <property type="evidence" value="ECO:0007669"/>
    <property type="project" value="TreeGrafter"/>
</dbReference>
<dbReference type="GO" id="GO:0060341">
    <property type="term" value="P:regulation of cellular localization"/>
    <property type="evidence" value="ECO:0007669"/>
    <property type="project" value="TreeGrafter"/>
</dbReference>
<evidence type="ECO:0000313" key="3">
    <source>
        <dbReference type="Proteomes" id="UP000504632"/>
    </source>
</evidence>
<dbReference type="RefSeq" id="XP_030646967.1">
    <property type="nucleotide sequence ID" value="XM_030791107.1"/>
</dbReference>
<feature type="compositionally biased region" description="Basic and acidic residues" evidence="1">
    <location>
        <begin position="888"/>
        <end position="898"/>
    </location>
</feature>
<dbReference type="SMART" id="SM00228">
    <property type="entry name" value="PDZ"/>
    <property type="match status" value="1"/>
</dbReference>
<feature type="region of interest" description="Disordered" evidence="1">
    <location>
        <begin position="208"/>
        <end position="227"/>
    </location>
</feature>
<feature type="region of interest" description="Disordered" evidence="1">
    <location>
        <begin position="82"/>
        <end position="125"/>
    </location>
</feature>
<dbReference type="AlphaFoldDB" id="A0A6J2WS99"/>
<dbReference type="InterPro" id="IPR051741">
    <property type="entry name" value="PAR6_homolog"/>
</dbReference>
<dbReference type="GO" id="GO:0007163">
    <property type="term" value="P:establishment or maintenance of cell polarity"/>
    <property type="evidence" value="ECO:0007669"/>
    <property type="project" value="TreeGrafter"/>
</dbReference>
<dbReference type="PROSITE" id="PS50106">
    <property type="entry name" value="PDZ"/>
    <property type="match status" value="1"/>
</dbReference>
<proteinExistence type="predicted"/>
<evidence type="ECO:0000259" key="2">
    <source>
        <dbReference type="PROSITE" id="PS50106"/>
    </source>
</evidence>
<feature type="region of interest" description="Disordered" evidence="1">
    <location>
        <begin position="486"/>
        <end position="507"/>
    </location>
</feature>
<protein>
    <submittedName>
        <fullName evidence="4">Uncharacterized protein KIAA1614 homolog</fullName>
    </submittedName>
</protein>
<name>A0A6J2WS99_CHACN</name>
<dbReference type="InterPro" id="IPR001478">
    <property type="entry name" value="PDZ"/>
</dbReference>
<feature type="region of interest" description="Disordered" evidence="1">
    <location>
        <begin position="648"/>
        <end position="755"/>
    </location>
</feature>
<feature type="region of interest" description="Disordered" evidence="1">
    <location>
        <begin position="802"/>
        <end position="853"/>
    </location>
</feature>
<dbReference type="Proteomes" id="UP000504632">
    <property type="component" value="Chromosome 14"/>
</dbReference>
<dbReference type="InterPro" id="IPR036034">
    <property type="entry name" value="PDZ_sf"/>
</dbReference>
<dbReference type="CTD" id="57710"/>
<feature type="region of interest" description="Disordered" evidence="1">
    <location>
        <begin position="913"/>
        <end position="1000"/>
    </location>
</feature>
<dbReference type="GO" id="GO:0007098">
    <property type="term" value="P:centrosome cycle"/>
    <property type="evidence" value="ECO:0007669"/>
    <property type="project" value="TreeGrafter"/>
</dbReference>
<evidence type="ECO:0000313" key="4">
    <source>
        <dbReference type="RefSeq" id="XP_030646967.1"/>
    </source>
</evidence>
<feature type="compositionally biased region" description="Acidic residues" evidence="1">
    <location>
        <begin position="1"/>
        <end position="12"/>
    </location>
</feature>
<dbReference type="Pfam" id="PF15737">
    <property type="entry name" value="DUF4685"/>
    <property type="match status" value="1"/>
</dbReference>
<feature type="compositionally biased region" description="Low complexity" evidence="1">
    <location>
        <begin position="802"/>
        <end position="811"/>
    </location>
</feature>
<feature type="region of interest" description="Disordered" evidence="1">
    <location>
        <begin position="298"/>
        <end position="360"/>
    </location>
</feature>
<dbReference type="OrthoDB" id="10058001at2759"/>
<dbReference type="InParanoid" id="A0A6J2WS99"/>
<dbReference type="GO" id="GO:0005938">
    <property type="term" value="C:cell cortex"/>
    <property type="evidence" value="ECO:0007669"/>
    <property type="project" value="TreeGrafter"/>
</dbReference>
<feature type="compositionally biased region" description="Polar residues" evidence="1">
    <location>
        <begin position="676"/>
        <end position="694"/>
    </location>
</feature>
<feature type="region of interest" description="Disordered" evidence="1">
    <location>
        <begin position="1"/>
        <end position="59"/>
    </location>
</feature>
<organism evidence="3 4">
    <name type="scientific">Chanos chanos</name>
    <name type="common">Milkfish</name>
    <name type="synonym">Mugil chanos</name>
    <dbReference type="NCBI Taxonomy" id="29144"/>
    <lineage>
        <taxon>Eukaryota</taxon>
        <taxon>Metazoa</taxon>
        <taxon>Chordata</taxon>
        <taxon>Craniata</taxon>
        <taxon>Vertebrata</taxon>
        <taxon>Euteleostomi</taxon>
        <taxon>Actinopterygii</taxon>
        <taxon>Neopterygii</taxon>
        <taxon>Teleostei</taxon>
        <taxon>Ostariophysi</taxon>
        <taxon>Gonorynchiformes</taxon>
        <taxon>Chanidae</taxon>
        <taxon>Chanos</taxon>
    </lineage>
</organism>
<feature type="compositionally biased region" description="Basic and acidic residues" evidence="1">
    <location>
        <begin position="494"/>
        <end position="506"/>
    </location>
</feature>
<keyword evidence="3" id="KW-1185">Reference proteome</keyword>
<feature type="domain" description="PDZ" evidence="2">
    <location>
        <begin position="1036"/>
        <end position="1106"/>
    </location>
</feature>
<dbReference type="FunFam" id="2.30.42.10:FF:000215">
    <property type="entry name" value="uncharacterized protein KIAA1614 homolog"/>
    <property type="match status" value="1"/>
</dbReference>
<dbReference type="GeneID" id="115827297"/>
<feature type="region of interest" description="Disordered" evidence="1">
    <location>
        <begin position="772"/>
        <end position="791"/>
    </location>
</feature>
<dbReference type="SUPFAM" id="SSF50156">
    <property type="entry name" value="PDZ domain-like"/>
    <property type="match status" value="1"/>
</dbReference>
<dbReference type="PANTHER" id="PTHR14102:SF12">
    <property type="entry name" value="CDNA SEQUENCE BC034090"/>
    <property type="match status" value="1"/>
</dbReference>